<feature type="repeat" description="WD" evidence="3">
    <location>
        <begin position="474"/>
        <end position="515"/>
    </location>
</feature>
<proteinExistence type="predicted"/>
<evidence type="ECO:0000313" key="5">
    <source>
        <dbReference type="EMBL" id="KAK5609170.1"/>
    </source>
</evidence>
<dbReference type="InterPro" id="IPR015943">
    <property type="entry name" value="WD40/YVTN_repeat-like_dom_sf"/>
</dbReference>
<dbReference type="SMART" id="SM00320">
    <property type="entry name" value="WD40"/>
    <property type="match status" value="9"/>
</dbReference>
<dbReference type="InterPro" id="IPR036322">
    <property type="entry name" value="WD40_repeat_dom_sf"/>
</dbReference>
<organism evidence="5 6">
    <name type="scientific">Crenichthys baileyi</name>
    <name type="common">White River springfish</name>
    <dbReference type="NCBI Taxonomy" id="28760"/>
    <lineage>
        <taxon>Eukaryota</taxon>
        <taxon>Metazoa</taxon>
        <taxon>Chordata</taxon>
        <taxon>Craniata</taxon>
        <taxon>Vertebrata</taxon>
        <taxon>Euteleostomi</taxon>
        <taxon>Actinopterygii</taxon>
        <taxon>Neopterygii</taxon>
        <taxon>Teleostei</taxon>
        <taxon>Neoteleostei</taxon>
        <taxon>Acanthomorphata</taxon>
        <taxon>Ovalentaria</taxon>
        <taxon>Atherinomorphae</taxon>
        <taxon>Cyprinodontiformes</taxon>
        <taxon>Goodeidae</taxon>
        <taxon>Crenichthys</taxon>
    </lineage>
</organism>
<dbReference type="PROSITE" id="PS50294">
    <property type="entry name" value="WD_REPEATS_REGION"/>
    <property type="match status" value="2"/>
</dbReference>
<dbReference type="PROSITE" id="PS50082">
    <property type="entry name" value="WD_REPEATS_2"/>
    <property type="match status" value="4"/>
</dbReference>
<reference evidence="5 6" key="1">
    <citation type="submission" date="2021-06" db="EMBL/GenBank/DDBJ databases">
        <authorList>
            <person name="Palmer J.M."/>
        </authorList>
    </citation>
    <scope>NUCLEOTIDE SEQUENCE [LARGE SCALE GENOMIC DNA]</scope>
    <source>
        <strain evidence="5 6">MEX-2019</strain>
        <tissue evidence="5">Muscle</tissue>
    </source>
</reference>
<sequence>MISILSELGGTEQKIRKTSRGRPEKAKAFSAPQLLGACEDNKEPDWLERKMLKQNNGRHSVTHGVEAHIRRQLPHCAFSAHSFEHSNFMNCLVNEKISLDDLKKLKSAFEESDVSGTGYMDVNNFGYILKKCLKEPDMGNAQIHSLFKKINYSDQGRISWVEFSTYLLQQYKAKEETVRRSKQVAFNLPATVRDCGHGVTIVNIHSTHDGTVLTVREDGLVCQWSPELKPQRTKHMFKVHRRSKWVTDFALMPEYNKLMIGTGDGEIQFYELSSLEPYCQISGLGTIPLTLDYSYTGSDKCCFLYGDMEGCVTIILLSTAEDTLRLWNRLPKAENVPNIAIKNAVLSQKVTFVRWKVHHDWVTQVKYFHSFQAVASSSNEESSSLVVGCVLPSTHSAQQLKEIREVGYEGKNRKIQLSWIPQARASGDQTVFSVCKGVKAFDLCQKHSLLVTGGMDRLLRLWNPRFSEKPTAILKGHSSPIISLCISSEDSQIFSVSTDSAVKIWHIQDQCCLFTADPIVSRIQGDVSACSYSPAMRSLYVAADCIAVLPLMLRSKRHSRITVSHDDAVMCCGYSEEFRQVVSCSEESVVKVWDFDTGRQVFEFTATPDLTTITCMTFDLKGRRLITGGTNGCLKVWNFNSGQCLKTLKKGKCHLVCDCIFLEVQGLSYVVAVGGDRRIDIYLDVPEDLYHVQRPQPSWKDDLNNGHKEDILSVVQCPPSLLATGSYNGEIIVWNVASGSINCRFVGPLAAEEQNAEGSITSLQIVTGDQVVLTSSTDCTVRLWSAQGEFIGTFGQPEMWSVQIPSSWTHPGVPYEVLIDPLSMPHHDILKRKSHLSIAISSDVTETDRGELKTL</sequence>
<dbReference type="Pfam" id="PF00400">
    <property type="entry name" value="WD40"/>
    <property type="match status" value="6"/>
</dbReference>
<feature type="domain" description="EF-hand" evidence="4">
    <location>
        <begin position="100"/>
        <end position="135"/>
    </location>
</feature>
<feature type="repeat" description="WD" evidence="3">
    <location>
        <begin position="606"/>
        <end position="647"/>
    </location>
</feature>
<dbReference type="PROSITE" id="PS00678">
    <property type="entry name" value="WD_REPEATS_1"/>
    <property type="match status" value="2"/>
</dbReference>
<keyword evidence="1 3" id="KW-0853">WD repeat</keyword>
<dbReference type="SUPFAM" id="SSF50978">
    <property type="entry name" value="WD40 repeat-like"/>
    <property type="match status" value="1"/>
</dbReference>
<name>A0AAV9RJK5_9TELE</name>
<accession>A0AAV9RJK5</accession>
<feature type="repeat" description="WD" evidence="3">
    <location>
        <begin position="562"/>
        <end position="603"/>
    </location>
</feature>
<dbReference type="InterPro" id="IPR011992">
    <property type="entry name" value="EF-hand-dom_pair"/>
</dbReference>
<dbReference type="InterPro" id="IPR019775">
    <property type="entry name" value="WD40_repeat_CS"/>
</dbReference>
<dbReference type="PANTHER" id="PTHR44324">
    <property type="entry name" value="WD40 REPEAT DOMAIN 95"/>
    <property type="match status" value="1"/>
</dbReference>
<dbReference type="EMBL" id="JAHHUM010001761">
    <property type="protein sequence ID" value="KAK5609170.1"/>
    <property type="molecule type" value="Genomic_DNA"/>
</dbReference>
<evidence type="ECO:0000256" key="2">
    <source>
        <dbReference type="ARBA" id="ARBA00022737"/>
    </source>
</evidence>
<keyword evidence="2" id="KW-0677">Repeat</keyword>
<dbReference type="AlphaFoldDB" id="A0AAV9RJK5"/>
<feature type="repeat" description="WD" evidence="3">
    <location>
        <begin position="704"/>
        <end position="744"/>
    </location>
</feature>
<evidence type="ECO:0000256" key="3">
    <source>
        <dbReference type="PROSITE-ProRule" id="PRU00221"/>
    </source>
</evidence>
<keyword evidence="6" id="KW-1185">Reference proteome</keyword>
<dbReference type="SUPFAM" id="SSF47473">
    <property type="entry name" value="EF-hand"/>
    <property type="match status" value="1"/>
</dbReference>
<dbReference type="GO" id="GO:0005509">
    <property type="term" value="F:calcium ion binding"/>
    <property type="evidence" value="ECO:0007669"/>
    <property type="project" value="InterPro"/>
</dbReference>
<gene>
    <name evidence="5" type="ORF">CRENBAI_015224</name>
</gene>
<dbReference type="PANTHER" id="PTHR44324:SF4">
    <property type="entry name" value="WD40 REPEAT DOMAIN 95"/>
    <property type="match status" value="1"/>
</dbReference>
<evidence type="ECO:0000313" key="6">
    <source>
        <dbReference type="Proteomes" id="UP001311232"/>
    </source>
</evidence>
<evidence type="ECO:0000259" key="4">
    <source>
        <dbReference type="PROSITE" id="PS50222"/>
    </source>
</evidence>
<dbReference type="Gene3D" id="2.130.10.10">
    <property type="entry name" value="YVTN repeat-like/Quinoprotein amine dehydrogenase"/>
    <property type="match status" value="4"/>
</dbReference>
<comment type="caution">
    <text evidence="5">The sequence shown here is derived from an EMBL/GenBank/DDBJ whole genome shotgun (WGS) entry which is preliminary data.</text>
</comment>
<evidence type="ECO:0000256" key="1">
    <source>
        <dbReference type="ARBA" id="ARBA00022574"/>
    </source>
</evidence>
<dbReference type="InterPro" id="IPR011047">
    <property type="entry name" value="Quinoprotein_ADH-like_sf"/>
</dbReference>
<dbReference type="Gene3D" id="1.10.238.10">
    <property type="entry name" value="EF-hand"/>
    <property type="match status" value="1"/>
</dbReference>
<protein>
    <recommendedName>
        <fullName evidence="4">EF-hand domain-containing protein</fullName>
    </recommendedName>
</protein>
<dbReference type="PROSITE" id="PS50222">
    <property type="entry name" value="EF_HAND_2"/>
    <property type="match status" value="1"/>
</dbReference>
<dbReference type="InterPro" id="IPR051242">
    <property type="entry name" value="WD-EF-hand_domain"/>
</dbReference>
<dbReference type="Proteomes" id="UP001311232">
    <property type="component" value="Unassembled WGS sequence"/>
</dbReference>
<dbReference type="InterPro" id="IPR002048">
    <property type="entry name" value="EF_hand_dom"/>
</dbReference>
<dbReference type="SUPFAM" id="SSF50998">
    <property type="entry name" value="Quinoprotein alcohol dehydrogenase-like"/>
    <property type="match status" value="1"/>
</dbReference>
<dbReference type="InterPro" id="IPR001680">
    <property type="entry name" value="WD40_rpt"/>
</dbReference>